<dbReference type="InterPro" id="IPR022346">
    <property type="entry name" value="T2SS_GspH"/>
</dbReference>
<dbReference type="GO" id="GO:0015628">
    <property type="term" value="P:protein secretion by the type II secretion system"/>
    <property type="evidence" value="ECO:0007669"/>
    <property type="project" value="InterPro"/>
</dbReference>
<dbReference type="Pfam" id="PF12019">
    <property type="entry name" value="GspH"/>
    <property type="match status" value="1"/>
</dbReference>
<dbReference type="GO" id="GO:0005886">
    <property type="term" value="C:plasma membrane"/>
    <property type="evidence" value="ECO:0007669"/>
    <property type="project" value="UniProtKB-SubCell"/>
</dbReference>
<keyword evidence="4" id="KW-0488">Methylation</keyword>
<dbReference type="Gene3D" id="3.55.40.10">
    <property type="entry name" value="minor pseudopilin epsh domain"/>
    <property type="match status" value="1"/>
</dbReference>
<dbReference type="Proteomes" id="UP001143328">
    <property type="component" value="Unassembled WGS sequence"/>
</dbReference>
<evidence type="ECO:0000256" key="10">
    <source>
        <dbReference type="ARBA" id="ARBA00030775"/>
    </source>
</evidence>
<evidence type="ECO:0000313" key="14">
    <source>
        <dbReference type="Proteomes" id="UP001143328"/>
    </source>
</evidence>
<dbReference type="AlphaFoldDB" id="A0A9W6K8G4"/>
<evidence type="ECO:0000256" key="2">
    <source>
        <dbReference type="ARBA" id="ARBA00021549"/>
    </source>
</evidence>
<feature type="transmembrane region" description="Helical" evidence="11">
    <location>
        <begin position="6"/>
        <end position="30"/>
    </location>
</feature>
<dbReference type="Pfam" id="PF07963">
    <property type="entry name" value="N_methyl"/>
    <property type="match status" value="1"/>
</dbReference>
<dbReference type="GO" id="GO:0015627">
    <property type="term" value="C:type II protein secretion system complex"/>
    <property type="evidence" value="ECO:0007669"/>
    <property type="project" value="InterPro"/>
</dbReference>
<feature type="domain" description="General secretion pathway GspH" evidence="12">
    <location>
        <begin position="44"/>
        <end position="149"/>
    </location>
</feature>
<keyword evidence="6 11" id="KW-0812">Transmembrane</keyword>
<dbReference type="InterPro" id="IPR045584">
    <property type="entry name" value="Pilin-like"/>
</dbReference>
<dbReference type="EMBL" id="BSFN01000013">
    <property type="protein sequence ID" value="GLK90722.1"/>
    <property type="molecule type" value="Genomic_DNA"/>
</dbReference>
<comment type="similarity">
    <text evidence="9">Belongs to the GSP H family.</text>
</comment>
<evidence type="ECO:0000256" key="3">
    <source>
        <dbReference type="ARBA" id="ARBA00022475"/>
    </source>
</evidence>
<protein>
    <recommendedName>
        <fullName evidence="2">Type II secretion system protein H</fullName>
    </recommendedName>
    <alternativeName>
        <fullName evidence="10">General secretion pathway protein H</fullName>
    </alternativeName>
</protein>
<name>A0A9W6K8G4_9PSED</name>
<dbReference type="NCBIfam" id="TIGR02532">
    <property type="entry name" value="IV_pilin_GFxxxE"/>
    <property type="match status" value="1"/>
</dbReference>
<keyword evidence="8 11" id="KW-0472">Membrane</keyword>
<proteinExistence type="inferred from homology"/>
<keyword evidence="14" id="KW-1185">Reference proteome</keyword>
<evidence type="ECO:0000256" key="7">
    <source>
        <dbReference type="ARBA" id="ARBA00022989"/>
    </source>
</evidence>
<gene>
    <name evidence="13" type="primary">fimT_2</name>
    <name evidence="13" type="ORF">GCM10017655_37860</name>
</gene>
<evidence type="ECO:0000256" key="1">
    <source>
        <dbReference type="ARBA" id="ARBA00004377"/>
    </source>
</evidence>
<evidence type="ECO:0000256" key="6">
    <source>
        <dbReference type="ARBA" id="ARBA00022692"/>
    </source>
</evidence>
<evidence type="ECO:0000256" key="5">
    <source>
        <dbReference type="ARBA" id="ARBA00022519"/>
    </source>
</evidence>
<keyword evidence="3" id="KW-1003">Cell membrane</keyword>
<evidence type="ECO:0000313" key="13">
    <source>
        <dbReference type="EMBL" id="GLK90722.1"/>
    </source>
</evidence>
<dbReference type="RefSeq" id="WP_271196906.1">
    <property type="nucleotide sequence ID" value="NZ_BSFN01000013.1"/>
</dbReference>
<keyword evidence="5" id="KW-0997">Cell inner membrane</keyword>
<comment type="caution">
    <text evidence="13">The sequence shown here is derived from an EMBL/GenBank/DDBJ whole genome shotgun (WGS) entry which is preliminary data.</text>
</comment>
<evidence type="ECO:0000256" key="9">
    <source>
        <dbReference type="ARBA" id="ARBA00025772"/>
    </source>
</evidence>
<comment type="subcellular location">
    <subcellularLocation>
        <location evidence="1">Cell inner membrane</location>
        <topology evidence="1">Single-pass membrane protein</topology>
    </subcellularLocation>
</comment>
<reference evidence="13" key="2">
    <citation type="submission" date="2023-01" db="EMBL/GenBank/DDBJ databases">
        <authorList>
            <person name="Sun Q."/>
            <person name="Evtushenko L."/>
        </authorList>
    </citation>
    <scope>NUCLEOTIDE SEQUENCE</scope>
    <source>
        <strain evidence="13">VKM B-2935</strain>
    </source>
</reference>
<organism evidence="13 14">
    <name type="scientific">Pseudomonas turukhanskensis</name>
    <dbReference type="NCBI Taxonomy" id="1806536"/>
    <lineage>
        <taxon>Bacteria</taxon>
        <taxon>Pseudomonadati</taxon>
        <taxon>Pseudomonadota</taxon>
        <taxon>Gammaproteobacteria</taxon>
        <taxon>Pseudomonadales</taxon>
        <taxon>Pseudomonadaceae</taxon>
        <taxon>Pseudomonas</taxon>
    </lineage>
</organism>
<evidence type="ECO:0000256" key="8">
    <source>
        <dbReference type="ARBA" id="ARBA00023136"/>
    </source>
</evidence>
<dbReference type="InterPro" id="IPR012902">
    <property type="entry name" value="N_methyl_site"/>
</dbReference>
<keyword evidence="7 11" id="KW-1133">Transmembrane helix</keyword>
<reference evidence="13" key="1">
    <citation type="journal article" date="2014" name="Int. J. Syst. Evol. Microbiol.">
        <title>Complete genome sequence of Corynebacterium casei LMG S-19264T (=DSM 44701T), isolated from a smear-ripened cheese.</title>
        <authorList>
            <consortium name="US DOE Joint Genome Institute (JGI-PGF)"/>
            <person name="Walter F."/>
            <person name="Albersmeier A."/>
            <person name="Kalinowski J."/>
            <person name="Ruckert C."/>
        </authorList>
    </citation>
    <scope>NUCLEOTIDE SEQUENCE</scope>
    <source>
        <strain evidence="13">VKM B-2935</strain>
    </source>
</reference>
<sequence>MLRSRAFTLIELLVTIVILAILSAMAMPAFTSMIQSHRSMTVSEELTTAIQLARSEALKRRKNVIICRSNDAQDDCEDGDDWSNGWLIRQAAGDVIRVWEPSTTTTVAGPNGGLTFQSSGLSSASGTFDVEVSGCADGKKRTITVSATGNATHSQSTCTPSS</sequence>
<evidence type="ECO:0000256" key="4">
    <source>
        <dbReference type="ARBA" id="ARBA00022481"/>
    </source>
</evidence>
<evidence type="ECO:0000259" key="12">
    <source>
        <dbReference type="Pfam" id="PF12019"/>
    </source>
</evidence>
<accession>A0A9W6K8G4</accession>
<evidence type="ECO:0000256" key="11">
    <source>
        <dbReference type="SAM" id="Phobius"/>
    </source>
</evidence>
<dbReference type="SUPFAM" id="SSF54523">
    <property type="entry name" value="Pili subunits"/>
    <property type="match status" value="1"/>
</dbReference>